<dbReference type="Pfam" id="PF05670">
    <property type="entry name" value="NFACT-R_1"/>
    <property type="match status" value="1"/>
</dbReference>
<dbReference type="InterPro" id="IPR039730">
    <property type="entry name" value="Jlp2/Ccd25"/>
</dbReference>
<dbReference type="PANTHER" id="PTHR13049">
    <property type="entry name" value="DUF814-RELATED"/>
    <property type="match status" value="1"/>
</dbReference>
<evidence type="ECO:0000259" key="2">
    <source>
        <dbReference type="Pfam" id="PF05670"/>
    </source>
</evidence>
<proteinExistence type="inferred from homology"/>
<comment type="similarity">
    <text evidence="1">Belongs to the CCDC25 family.</text>
</comment>
<sequence>FHVDAHSSAHVYLRLEENVDWNDIPTEVLEDCAQLTKANSIQGNKIDNVTVIYTPWTNLHKDGSMVAGQVGFKNPRLVKRVLVPTRTNAIINRLEKTKKESFPDLQKERNDYLREQN</sequence>
<reference evidence="4" key="1">
    <citation type="submission" date="2016-02" db="EMBL/GenBank/DDBJ databases">
        <title>Comparative genomics of biotechnologically important yeasts.</title>
        <authorList>
            <consortium name="DOE Joint Genome Institute"/>
            <person name="Riley R."/>
            <person name="Haridas S."/>
            <person name="Wolfe K.H."/>
            <person name="Lopes M.R."/>
            <person name="Hittinger C.T."/>
            <person name="Goker M."/>
            <person name="Salamov A."/>
            <person name="Wisecaver J."/>
            <person name="Long T.M."/>
            <person name="Aerts A.L."/>
            <person name="Barry K."/>
            <person name="Choi C."/>
            <person name="Clum A."/>
            <person name="Coughlan A.Y."/>
            <person name="Deshpande S."/>
            <person name="Douglass A.P."/>
            <person name="Hanson S.J."/>
            <person name="Klenk H.-P."/>
            <person name="Labutti K."/>
            <person name="Lapidus A."/>
            <person name="Lindquist E."/>
            <person name="Lipzen A."/>
            <person name="Meier-Kolthoff J.P."/>
            <person name="Ohm R.A."/>
            <person name="Otillar R.P."/>
            <person name="Pangilinan J."/>
            <person name="Peng Y."/>
            <person name="Rokas A."/>
            <person name="Rosa C.A."/>
            <person name="Scheuner C."/>
            <person name="Sibirny A.A."/>
            <person name="Slot J.C."/>
            <person name="Stielow J.B."/>
            <person name="Sun H."/>
            <person name="Kurtzman C.P."/>
            <person name="Blackwell M."/>
            <person name="Jeffries T.W."/>
            <person name="Grigoriev I.V."/>
        </authorList>
    </citation>
    <scope>NUCLEOTIDE SEQUENCE [LARGE SCALE GENOMIC DNA]</scope>
    <source>
        <strain evidence="4">NRRL Y-17796</strain>
    </source>
</reference>
<feature type="non-terminal residue" evidence="3">
    <location>
        <position position="1"/>
    </location>
</feature>
<name>A0A1E4TIN6_9ASCO</name>
<evidence type="ECO:0000313" key="3">
    <source>
        <dbReference type="EMBL" id="ODV91593.1"/>
    </source>
</evidence>
<keyword evidence="4" id="KW-1185">Reference proteome</keyword>
<feature type="non-terminal residue" evidence="3">
    <location>
        <position position="117"/>
    </location>
</feature>
<feature type="domain" description="NFACT RNA-binding" evidence="2">
    <location>
        <begin position="1"/>
        <end position="74"/>
    </location>
</feature>
<dbReference type="OrthoDB" id="200398at2759"/>
<dbReference type="AlphaFoldDB" id="A0A1E4TIN6"/>
<dbReference type="InterPro" id="IPR008532">
    <property type="entry name" value="NFACT_RNA-bd"/>
</dbReference>
<protein>
    <recommendedName>
        <fullName evidence="2">NFACT RNA-binding domain-containing protein</fullName>
    </recommendedName>
</protein>
<evidence type="ECO:0000313" key="4">
    <source>
        <dbReference type="Proteomes" id="UP000095023"/>
    </source>
</evidence>
<gene>
    <name evidence="3" type="ORF">CANCADRAFT_18463</name>
</gene>
<dbReference type="EMBL" id="KV453841">
    <property type="protein sequence ID" value="ODV91593.1"/>
    <property type="molecule type" value="Genomic_DNA"/>
</dbReference>
<dbReference type="PANTHER" id="PTHR13049:SF2">
    <property type="entry name" value="COILED-COIL DOMAIN-CONTAINING PROTEIN 25"/>
    <property type="match status" value="1"/>
</dbReference>
<evidence type="ECO:0000256" key="1">
    <source>
        <dbReference type="ARBA" id="ARBA00008998"/>
    </source>
</evidence>
<dbReference type="Proteomes" id="UP000095023">
    <property type="component" value="Unassembled WGS sequence"/>
</dbReference>
<organism evidence="3 4">
    <name type="scientific">Tortispora caseinolytica NRRL Y-17796</name>
    <dbReference type="NCBI Taxonomy" id="767744"/>
    <lineage>
        <taxon>Eukaryota</taxon>
        <taxon>Fungi</taxon>
        <taxon>Dikarya</taxon>
        <taxon>Ascomycota</taxon>
        <taxon>Saccharomycotina</taxon>
        <taxon>Trigonopsidomycetes</taxon>
        <taxon>Trigonopsidales</taxon>
        <taxon>Trigonopsidaceae</taxon>
        <taxon>Tortispora</taxon>
    </lineage>
</organism>
<accession>A0A1E4TIN6</accession>